<dbReference type="PANTHER" id="PTHR35861:SF1">
    <property type="entry name" value="PHAGE TAIL SHEATH PROTEIN"/>
    <property type="match status" value="1"/>
</dbReference>
<dbReference type="InterPro" id="IPR054564">
    <property type="entry name" value="Gp18_domIII_N"/>
</dbReference>
<dbReference type="PANTHER" id="PTHR35861">
    <property type="match status" value="1"/>
</dbReference>
<dbReference type="EMBL" id="FUYA01000004">
    <property type="protein sequence ID" value="SKA70863.1"/>
    <property type="molecule type" value="Genomic_DNA"/>
</dbReference>
<accession>A0A1T4W0W0</accession>
<organism evidence="5 6">
    <name type="scientific">Desulfobaculum bizertense DSM 18034</name>
    <dbReference type="NCBI Taxonomy" id="1121442"/>
    <lineage>
        <taxon>Bacteria</taxon>
        <taxon>Pseudomonadati</taxon>
        <taxon>Thermodesulfobacteriota</taxon>
        <taxon>Desulfovibrionia</taxon>
        <taxon>Desulfovibrionales</taxon>
        <taxon>Desulfovibrionaceae</taxon>
        <taxon>Desulfobaculum</taxon>
    </lineage>
</organism>
<dbReference type="Gene3D" id="3.40.50.11780">
    <property type="match status" value="1"/>
</dbReference>
<dbReference type="InterPro" id="IPR035089">
    <property type="entry name" value="Phage_sheath_subtilisin"/>
</dbReference>
<proteinExistence type="inferred from homology"/>
<reference evidence="5 6" key="1">
    <citation type="submission" date="2017-02" db="EMBL/GenBank/DDBJ databases">
        <authorList>
            <person name="Peterson S.W."/>
        </authorList>
    </citation>
    <scope>NUCLEOTIDE SEQUENCE [LARGE SCALE GENOMIC DNA]</scope>
    <source>
        <strain evidence="5 6">DSM 18034</strain>
    </source>
</reference>
<protein>
    <recommendedName>
        <fullName evidence="7">Phage tail protein</fullName>
    </recommendedName>
</protein>
<comment type="similarity">
    <text evidence="1">Belongs to the myoviridae tail sheath protein family.</text>
</comment>
<dbReference type="InterPro" id="IPR020287">
    <property type="entry name" value="Tail_sheath_C"/>
</dbReference>
<gene>
    <name evidence="5" type="ORF">SAMN02745702_01351</name>
</gene>
<dbReference type="Pfam" id="PF04984">
    <property type="entry name" value="Phage_sheath_1"/>
    <property type="match status" value="1"/>
</dbReference>
<dbReference type="AlphaFoldDB" id="A0A1T4W0W0"/>
<sequence>MPEQFLHGVEVVELDSGPRPIQTVKSSVIGLVGTAPDADASAFPVNTPVLIAGNRTEAAKLDTTGNGEGTLPAAIDGIFDQTGAAVVVIRVEEGDTDAATQTNMVGGTDATTGQYTGVHALLSAKSALGLSPRILIAPGHTHQRASDPDSGDGGKLKNPVVAELEGIADKLRAVVIVDGPNTTDAEAQAAISDFGTARIYMVDPWVKVFRGGAYADEAPSSRVAGLIARIDNDKGFWWSPSNQQIYGIAGTSRGVDFALGSTNCRANLLNEKNIATIINEEGYRLWGNRTACSDKKWAFLSVRRTADMINESILRAHLWAVDRNISKNYMEAVVESVNAYLRHLTAIGAVLGGSCWADPELNTKDQIAKGNVFFDFDFTPPAPAEHVTFRSHLVNDYLEEVLK</sequence>
<dbReference type="Proteomes" id="UP000189733">
    <property type="component" value="Unassembled WGS sequence"/>
</dbReference>
<dbReference type="Pfam" id="PF17482">
    <property type="entry name" value="Phage_sheath_1C"/>
    <property type="match status" value="1"/>
</dbReference>
<evidence type="ECO:0000259" key="2">
    <source>
        <dbReference type="Pfam" id="PF04984"/>
    </source>
</evidence>
<dbReference type="STRING" id="1121442.SAMN02745702_01351"/>
<feature type="domain" description="Tail sheath protein subtilisin-like" evidence="2">
    <location>
        <begin position="113"/>
        <end position="291"/>
    </location>
</feature>
<evidence type="ECO:0000256" key="1">
    <source>
        <dbReference type="ARBA" id="ARBA00008005"/>
    </source>
</evidence>
<feature type="domain" description="Tail sheath protein C-terminal" evidence="3">
    <location>
        <begin position="293"/>
        <end position="392"/>
    </location>
</feature>
<name>A0A1T4W0W0_9BACT</name>
<keyword evidence="6" id="KW-1185">Reference proteome</keyword>
<evidence type="ECO:0008006" key="7">
    <source>
        <dbReference type="Google" id="ProtNLM"/>
    </source>
</evidence>
<dbReference type="RefSeq" id="WP_078684655.1">
    <property type="nucleotide sequence ID" value="NZ_FUYA01000004.1"/>
</dbReference>
<evidence type="ECO:0000259" key="3">
    <source>
        <dbReference type="Pfam" id="PF17482"/>
    </source>
</evidence>
<dbReference type="InterPro" id="IPR052042">
    <property type="entry name" value="Tail_sheath_structural"/>
</dbReference>
<evidence type="ECO:0000313" key="5">
    <source>
        <dbReference type="EMBL" id="SKA70863.1"/>
    </source>
</evidence>
<evidence type="ECO:0000313" key="6">
    <source>
        <dbReference type="Proteomes" id="UP000189733"/>
    </source>
</evidence>
<dbReference type="Pfam" id="PF22671">
    <property type="entry name" value="Gp18_domIII_N"/>
    <property type="match status" value="1"/>
</dbReference>
<evidence type="ECO:0000259" key="4">
    <source>
        <dbReference type="Pfam" id="PF22671"/>
    </source>
</evidence>
<feature type="domain" description="Tail sheath protein Gp18-like" evidence="4">
    <location>
        <begin position="28"/>
        <end position="91"/>
    </location>
</feature>
<dbReference type="OrthoDB" id="9767864at2"/>